<keyword evidence="4" id="KW-1185">Reference proteome</keyword>
<evidence type="ECO:0000313" key="3">
    <source>
        <dbReference type="EMBL" id="RSH85114.1"/>
    </source>
</evidence>
<dbReference type="EMBL" id="RSCE01000003">
    <property type="protein sequence ID" value="RSH85114.1"/>
    <property type="molecule type" value="Genomic_DNA"/>
</dbReference>
<dbReference type="GO" id="GO:0048038">
    <property type="term" value="F:quinone binding"/>
    <property type="evidence" value="ECO:0007669"/>
    <property type="project" value="TreeGrafter"/>
</dbReference>
<dbReference type="InterPro" id="IPR002347">
    <property type="entry name" value="SDR_fam"/>
</dbReference>
<dbReference type="InterPro" id="IPR020904">
    <property type="entry name" value="Sc_DH/Rdtase_CS"/>
</dbReference>
<dbReference type="RefSeq" id="XP_028478562.1">
    <property type="nucleotide sequence ID" value="XM_028622110.1"/>
</dbReference>
<comment type="similarity">
    <text evidence="1">Belongs to the short-chain dehydrogenases/reductases (SDR) family.</text>
</comment>
<dbReference type="AlphaFoldDB" id="A0A427Y1U2"/>
<evidence type="ECO:0000256" key="2">
    <source>
        <dbReference type="ARBA" id="ARBA00022857"/>
    </source>
</evidence>
<dbReference type="InterPro" id="IPR036291">
    <property type="entry name" value="NAD(P)-bd_dom_sf"/>
</dbReference>
<evidence type="ECO:0000313" key="4">
    <source>
        <dbReference type="Proteomes" id="UP000279236"/>
    </source>
</evidence>
<gene>
    <name evidence="3" type="ORF">EHS24_006707</name>
</gene>
<dbReference type="PROSITE" id="PS00061">
    <property type="entry name" value="ADH_SHORT"/>
    <property type="match status" value="1"/>
</dbReference>
<protein>
    <recommendedName>
        <fullName evidence="5">Diacetyl reductase [(S)-acetoin forming]</fullName>
    </recommendedName>
</protein>
<dbReference type="SUPFAM" id="SSF51735">
    <property type="entry name" value="NAD(P)-binding Rossmann-fold domains"/>
    <property type="match status" value="1"/>
</dbReference>
<keyword evidence="2" id="KW-0521">NADP</keyword>
<dbReference type="PRINTS" id="PR00081">
    <property type="entry name" value="GDHRDH"/>
</dbReference>
<dbReference type="STRING" id="105984.A0A427Y1U2"/>
<dbReference type="Gene3D" id="3.40.50.720">
    <property type="entry name" value="NAD(P)-binding Rossmann-like Domain"/>
    <property type="match status" value="1"/>
</dbReference>
<dbReference type="GeneID" id="39591250"/>
<dbReference type="PANTHER" id="PTHR42760:SF121">
    <property type="entry name" value="3-OXOACYL-(ACYL-CARRIER-PROTEIN) REDUCTASE"/>
    <property type="match status" value="1"/>
</dbReference>
<dbReference type="FunFam" id="3.40.50.720:FF:000084">
    <property type="entry name" value="Short-chain dehydrogenase reductase"/>
    <property type="match status" value="1"/>
</dbReference>
<name>A0A427Y1U2_9TREE</name>
<dbReference type="PRINTS" id="PR00080">
    <property type="entry name" value="SDRFAMILY"/>
</dbReference>
<evidence type="ECO:0000256" key="1">
    <source>
        <dbReference type="ARBA" id="ARBA00006484"/>
    </source>
</evidence>
<dbReference type="PANTHER" id="PTHR42760">
    <property type="entry name" value="SHORT-CHAIN DEHYDROGENASES/REDUCTASES FAMILY MEMBER"/>
    <property type="match status" value="1"/>
</dbReference>
<dbReference type="Proteomes" id="UP000279236">
    <property type="component" value="Unassembled WGS sequence"/>
</dbReference>
<organism evidence="3 4">
    <name type="scientific">Apiotrichum porosum</name>
    <dbReference type="NCBI Taxonomy" id="105984"/>
    <lineage>
        <taxon>Eukaryota</taxon>
        <taxon>Fungi</taxon>
        <taxon>Dikarya</taxon>
        <taxon>Basidiomycota</taxon>
        <taxon>Agaricomycotina</taxon>
        <taxon>Tremellomycetes</taxon>
        <taxon>Trichosporonales</taxon>
        <taxon>Trichosporonaceae</taxon>
        <taxon>Apiotrichum</taxon>
    </lineage>
</organism>
<dbReference type="GO" id="GO:0006633">
    <property type="term" value="P:fatty acid biosynthetic process"/>
    <property type="evidence" value="ECO:0007669"/>
    <property type="project" value="TreeGrafter"/>
</dbReference>
<evidence type="ECO:0008006" key="5">
    <source>
        <dbReference type="Google" id="ProtNLM"/>
    </source>
</evidence>
<dbReference type="Pfam" id="PF13561">
    <property type="entry name" value="adh_short_C2"/>
    <property type="match status" value="1"/>
</dbReference>
<dbReference type="OrthoDB" id="498125at2759"/>
<reference evidence="3 4" key="1">
    <citation type="submission" date="2018-11" db="EMBL/GenBank/DDBJ databases">
        <title>Genome sequence of Apiotrichum porosum DSM 27194.</title>
        <authorList>
            <person name="Aliyu H."/>
            <person name="Gorte O."/>
            <person name="Ochsenreither K."/>
        </authorList>
    </citation>
    <scope>NUCLEOTIDE SEQUENCE [LARGE SCALE GENOMIC DNA]</scope>
    <source>
        <strain evidence="3 4">DSM 27194</strain>
    </source>
</reference>
<sequence>MTQNDNNRVAIVTGAAQGIGAAIARRLSKDGFDVVIADLPGRIADIKQMAETLSKGAARAVAAGCDVKSKADVEALVKTAVDSFGHLDVMVANAGIAPVGPFLSIDEKTMQDLVDVNIKGVLWCYQAAANQMIAQGTGGRLIAASSIAGVEGYEAFGAYSMTKFAVRALNQSAAKELGKHKINCNVYCPGPVDTPMWTKIDEAISGALGAPQGSFTKQRVDNSVLGRLVTVEDVANGVAFLAGPDSSFITGESLMISGGDAIH</sequence>
<proteinExistence type="inferred from homology"/>
<dbReference type="GO" id="GO:0016616">
    <property type="term" value="F:oxidoreductase activity, acting on the CH-OH group of donors, NAD or NADP as acceptor"/>
    <property type="evidence" value="ECO:0007669"/>
    <property type="project" value="TreeGrafter"/>
</dbReference>
<comment type="caution">
    <text evidence="3">The sequence shown here is derived from an EMBL/GenBank/DDBJ whole genome shotgun (WGS) entry which is preliminary data.</text>
</comment>
<accession>A0A427Y1U2</accession>